<dbReference type="PANTHER" id="PTHR36120:SF1">
    <property type="entry name" value="L-FUCOSE ISOMERASE C-TERMINAL DOMAIN-CONTAINING PROTEIN"/>
    <property type="match status" value="1"/>
</dbReference>
<protein>
    <submittedName>
        <fullName evidence="3">L-fucose isomerase-like protein</fullName>
    </submittedName>
</protein>
<dbReference type="GO" id="GO:0005996">
    <property type="term" value="P:monosaccharide metabolic process"/>
    <property type="evidence" value="ECO:0007669"/>
    <property type="project" value="InterPro"/>
</dbReference>
<dbReference type="Proteomes" id="UP000011885">
    <property type="component" value="Unassembled WGS sequence"/>
</dbReference>
<keyword evidence="2" id="KW-0119">Carbohydrate metabolism</keyword>
<dbReference type="AlphaFoldDB" id="M5U5Y0"/>
<evidence type="ECO:0000256" key="1">
    <source>
        <dbReference type="ARBA" id="ARBA00023235"/>
    </source>
</evidence>
<name>M5U5Y0_9BACT</name>
<organism evidence="3 4">
    <name type="scientific">Rhodopirellula sallentina SM41</name>
    <dbReference type="NCBI Taxonomy" id="1263870"/>
    <lineage>
        <taxon>Bacteria</taxon>
        <taxon>Pseudomonadati</taxon>
        <taxon>Planctomycetota</taxon>
        <taxon>Planctomycetia</taxon>
        <taxon>Pirellulales</taxon>
        <taxon>Pirellulaceae</taxon>
        <taxon>Rhodopirellula</taxon>
    </lineage>
</organism>
<dbReference type="PANTHER" id="PTHR36120">
    <property type="entry name" value="FUCOSE ISOMERASE"/>
    <property type="match status" value="1"/>
</dbReference>
<comment type="caution">
    <text evidence="3">The sequence shown here is derived from an EMBL/GenBank/DDBJ whole genome shotgun (WGS) entry which is preliminary data.</text>
</comment>
<evidence type="ECO:0000256" key="2">
    <source>
        <dbReference type="ARBA" id="ARBA00023277"/>
    </source>
</evidence>
<dbReference type="GO" id="GO:0005737">
    <property type="term" value="C:cytoplasm"/>
    <property type="evidence" value="ECO:0007669"/>
    <property type="project" value="InterPro"/>
</dbReference>
<gene>
    <name evidence="3" type="ORF">RSSM_01713</name>
</gene>
<evidence type="ECO:0000313" key="4">
    <source>
        <dbReference type="Proteomes" id="UP000011885"/>
    </source>
</evidence>
<dbReference type="EMBL" id="ANOH01000120">
    <property type="protein sequence ID" value="EMI56867.1"/>
    <property type="molecule type" value="Genomic_DNA"/>
</dbReference>
<dbReference type="GO" id="GO:0016861">
    <property type="term" value="F:intramolecular oxidoreductase activity, interconverting aldoses and ketoses"/>
    <property type="evidence" value="ECO:0007669"/>
    <property type="project" value="InterPro"/>
</dbReference>
<keyword evidence="4" id="KW-1185">Reference proteome</keyword>
<dbReference type="InterPro" id="IPR009015">
    <property type="entry name" value="Fucose_isomerase_N/cen_sf"/>
</dbReference>
<evidence type="ECO:0000313" key="3">
    <source>
        <dbReference type="EMBL" id="EMI56867.1"/>
    </source>
</evidence>
<reference evidence="3 4" key="1">
    <citation type="journal article" date="2013" name="Mar. Genomics">
        <title>Expression of sulfatases in Rhodopirellula baltica and the diversity of sulfatases in the genus Rhodopirellula.</title>
        <authorList>
            <person name="Wegner C.E."/>
            <person name="Richter-Heitmann T."/>
            <person name="Klindworth A."/>
            <person name="Klockow C."/>
            <person name="Richter M."/>
            <person name="Achstetter T."/>
            <person name="Glockner F.O."/>
            <person name="Harder J."/>
        </authorList>
    </citation>
    <scope>NUCLEOTIDE SEQUENCE [LARGE SCALE GENOMIC DNA]</scope>
    <source>
        <strain evidence="3 4">SM41</strain>
    </source>
</reference>
<proteinExistence type="predicted"/>
<accession>M5U5Y0</accession>
<dbReference type="SUPFAM" id="SSF53743">
    <property type="entry name" value="FucI/AraA N-terminal and middle domains"/>
    <property type="match status" value="1"/>
</dbReference>
<dbReference type="PATRIC" id="fig|1263870.3.peg.1836"/>
<sequence>MVVGICCDTPGMSTTPNYALPEKGILNDVLSDLVRPPRTLRPSRILVVACGVKIHFPWDKACQRYDAAYSEVCSATADLPVEIVRADEPFEDPDALCELLDRELNKGLAGIVFFHAAYTAGEIGSHLGRWLLDHKVPLLSWAWPEPGNGASNEANSLTCQNFLQQMWTQMGVPYAWLHEQIDPSAHPTLRKFSRATFARDQFRHAKLLHAGGSRVTAFYDGEVDELAVMRNLGCRFDRIDLEAVYQHANKRFTDADVNRLKDALIGHPGCAAVQVPEEQILQTYRFGLGILDLAAEHGYIGATVKSWPELFDCYQCAIDGSVSMMNDYGFCVAEEGEMNGLLSSLALWLLSNGDAVPTMMDLSLWKVPENRLGIWHCGASPTRLLKPGTQFSATRHSILENGDPKTAVGLMLEFLLANGPITAMRYQAPDATKWFAFEGEFVDTELDYRGTYGLMKPTSKANIGQIMGTIFDAGLDHHWSVGYGHWHEELRMLNHFCSLTEVPLRQSDANYGLSR</sequence>
<keyword evidence="1 3" id="KW-0413">Isomerase</keyword>